<dbReference type="GO" id="GO:0008887">
    <property type="term" value="F:glycerate kinase activity"/>
    <property type="evidence" value="ECO:0007669"/>
    <property type="project" value="UniProtKB-UniRule"/>
</dbReference>
<accession>A0A934X122</accession>
<evidence type="ECO:0000256" key="3">
    <source>
        <dbReference type="ARBA" id="ARBA00022777"/>
    </source>
</evidence>
<dbReference type="Gene3D" id="3.40.50.10350">
    <property type="entry name" value="Glycerate kinase, domain 1"/>
    <property type="match status" value="1"/>
</dbReference>
<dbReference type="PIRSF" id="PIRSF006078">
    <property type="entry name" value="GlxK"/>
    <property type="match status" value="1"/>
</dbReference>
<keyword evidence="2 4" id="KW-0808">Transferase</keyword>
<dbReference type="RefSeq" id="WP_201432674.1">
    <property type="nucleotide sequence ID" value="NZ_JAEQBW010000013.1"/>
</dbReference>
<organism evidence="5 6">
    <name type="scientific">Marivirga aurantiaca</name>
    <dbReference type="NCBI Taxonomy" id="2802615"/>
    <lineage>
        <taxon>Bacteria</taxon>
        <taxon>Pseudomonadati</taxon>
        <taxon>Bacteroidota</taxon>
        <taxon>Cytophagia</taxon>
        <taxon>Cytophagales</taxon>
        <taxon>Marivirgaceae</taxon>
        <taxon>Marivirga</taxon>
    </lineage>
</organism>
<keyword evidence="6" id="KW-1185">Reference proteome</keyword>
<reference evidence="5" key="1">
    <citation type="submission" date="2021-01" db="EMBL/GenBank/DDBJ databases">
        <title>Marivirga aurantiaca sp. nov., isolated from intertidal surface sediments.</title>
        <authorList>
            <person name="Zhang M."/>
        </authorList>
    </citation>
    <scope>NUCLEOTIDE SEQUENCE</scope>
    <source>
        <strain evidence="5">S37H4</strain>
    </source>
</reference>
<protein>
    <submittedName>
        <fullName evidence="5">Glycerate kinase</fullName>
    </submittedName>
</protein>
<dbReference type="Gene3D" id="3.90.1510.10">
    <property type="entry name" value="Glycerate kinase, domain 2"/>
    <property type="match status" value="1"/>
</dbReference>
<dbReference type="Proteomes" id="UP000611723">
    <property type="component" value="Unassembled WGS sequence"/>
</dbReference>
<dbReference type="InterPro" id="IPR004381">
    <property type="entry name" value="Glycerate_kinase"/>
</dbReference>
<dbReference type="Pfam" id="PF02595">
    <property type="entry name" value="Gly_kinase"/>
    <property type="match status" value="1"/>
</dbReference>
<dbReference type="NCBIfam" id="TIGR00045">
    <property type="entry name" value="glycerate kinase"/>
    <property type="match status" value="1"/>
</dbReference>
<comment type="caution">
    <text evidence="5">The sequence shown here is derived from an EMBL/GenBank/DDBJ whole genome shotgun (WGS) entry which is preliminary data.</text>
</comment>
<evidence type="ECO:0000256" key="2">
    <source>
        <dbReference type="ARBA" id="ARBA00022679"/>
    </source>
</evidence>
<evidence type="ECO:0000256" key="1">
    <source>
        <dbReference type="ARBA" id="ARBA00006284"/>
    </source>
</evidence>
<proteinExistence type="inferred from homology"/>
<evidence type="ECO:0000313" key="6">
    <source>
        <dbReference type="Proteomes" id="UP000611723"/>
    </source>
</evidence>
<evidence type="ECO:0000256" key="4">
    <source>
        <dbReference type="PIRNR" id="PIRNR006078"/>
    </source>
</evidence>
<dbReference type="AlphaFoldDB" id="A0A934X122"/>
<keyword evidence="3 4" id="KW-0418">Kinase</keyword>
<name>A0A934X122_9BACT</name>
<dbReference type="SUPFAM" id="SSF110738">
    <property type="entry name" value="Glycerate kinase I"/>
    <property type="match status" value="1"/>
</dbReference>
<gene>
    <name evidence="5" type="ORF">JKA74_18230</name>
</gene>
<dbReference type="PANTHER" id="PTHR21599:SF0">
    <property type="entry name" value="GLYCERATE KINASE"/>
    <property type="match status" value="1"/>
</dbReference>
<dbReference type="GO" id="GO:0031388">
    <property type="term" value="P:organic acid phosphorylation"/>
    <property type="evidence" value="ECO:0007669"/>
    <property type="project" value="UniProtKB-UniRule"/>
</dbReference>
<dbReference type="EMBL" id="JAEQBW010000013">
    <property type="protein sequence ID" value="MBK6266988.1"/>
    <property type="molecule type" value="Genomic_DNA"/>
</dbReference>
<comment type="similarity">
    <text evidence="1 4">Belongs to the glycerate kinase type-1 family.</text>
</comment>
<dbReference type="PANTHER" id="PTHR21599">
    <property type="entry name" value="GLYCERATE KINASE"/>
    <property type="match status" value="1"/>
</dbReference>
<evidence type="ECO:0000313" key="5">
    <source>
        <dbReference type="EMBL" id="MBK6266988.1"/>
    </source>
</evidence>
<sequence length="381" mass="41880">MKIVVTPDKFKGSLTAHEVAEIVEWTMSVYSPQSKIIKIPMADGGEGSSAILSKYYKAEMIKILVHGPLRRRILAKYYLSTERKEAYIEMANASGSKLLNYSRLNGLITTTYGTGELIRDAVKKGAKSIILCIGGSATNDGGTGMANALGYTFLKKNGESFIPTGGTLSEIDKIIPPKKDWLKKIKVTVLADVNNPLYGPTGAAFQYGPQKGLDNEDCIKVDQGLKHLAKIIKKDFHFSIDQFPGSGAAGGLGGGASFFLKATMKAGATYIGNLLQLEHHIKTADLVISGEGKLDEQSLNCKVVEEVYCLCQRHKKPLLLLVGENELHNQEKYFYHTEIISLSAFAGSAEEALRKPKRVLKEALLHWLTEHRPVQEYVLQY</sequence>
<dbReference type="InterPro" id="IPR036129">
    <property type="entry name" value="Glycerate_kinase_sf"/>
</dbReference>
<dbReference type="InterPro" id="IPR018197">
    <property type="entry name" value="Glycerate_kinase_RE-like"/>
</dbReference>
<dbReference type="InterPro" id="IPR018193">
    <property type="entry name" value="Glyc_kinase_flavodox-like_fold"/>
</dbReference>